<comment type="caution">
    <text evidence="1">The sequence shown here is derived from an EMBL/GenBank/DDBJ whole genome shotgun (WGS) entry which is preliminary data.</text>
</comment>
<protein>
    <submittedName>
        <fullName evidence="1">Uncharacterized protein</fullName>
    </submittedName>
</protein>
<feature type="non-terminal residue" evidence="1">
    <location>
        <position position="178"/>
    </location>
</feature>
<name>A0ABN7NJJ3_TIMPD</name>
<evidence type="ECO:0000313" key="1">
    <source>
        <dbReference type="EMBL" id="CAG2055044.1"/>
    </source>
</evidence>
<organism evidence="1 2">
    <name type="scientific">Timema podura</name>
    <name type="common">Walking stick</name>
    <dbReference type="NCBI Taxonomy" id="61482"/>
    <lineage>
        <taxon>Eukaryota</taxon>
        <taxon>Metazoa</taxon>
        <taxon>Ecdysozoa</taxon>
        <taxon>Arthropoda</taxon>
        <taxon>Hexapoda</taxon>
        <taxon>Insecta</taxon>
        <taxon>Pterygota</taxon>
        <taxon>Neoptera</taxon>
        <taxon>Polyneoptera</taxon>
        <taxon>Phasmatodea</taxon>
        <taxon>Timematodea</taxon>
        <taxon>Timematoidea</taxon>
        <taxon>Timematidae</taxon>
        <taxon>Timema</taxon>
    </lineage>
</organism>
<reference evidence="1" key="1">
    <citation type="submission" date="2021-03" db="EMBL/GenBank/DDBJ databases">
        <authorList>
            <person name="Tran Van P."/>
        </authorList>
    </citation>
    <scope>NUCLEOTIDE SEQUENCE</scope>
</reference>
<sequence>MHHSTTTRRYKDRSHLREVCLNVRHPVVRPSHVQSGARRGPGKKAFHTALPTINRVFLKGELRASTLINAHNSDSVTNLLICPHESEFDLVLDPLLHRKIPKAPEIEPKTSGSVTRNSRSSKQRGTFFVITMSSLRDSSTSTLIMSNISNYEHFNEVTTLDYYNSLLKVRIIEDNYVQ</sequence>
<keyword evidence="2" id="KW-1185">Reference proteome</keyword>
<accession>A0ABN7NJJ3</accession>
<gene>
    <name evidence="1" type="ORF">TPAB3V08_LOCUS2057</name>
</gene>
<dbReference type="Proteomes" id="UP001153148">
    <property type="component" value="Unassembled WGS sequence"/>
</dbReference>
<dbReference type="EMBL" id="CAJPIN010002016">
    <property type="protein sequence ID" value="CAG2055044.1"/>
    <property type="molecule type" value="Genomic_DNA"/>
</dbReference>
<proteinExistence type="predicted"/>
<evidence type="ECO:0000313" key="2">
    <source>
        <dbReference type="Proteomes" id="UP001153148"/>
    </source>
</evidence>